<feature type="binding site" description="axial binding residue" evidence="9">
    <location>
        <position position="430"/>
    </location>
    <ligand>
        <name>heme</name>
        <dbReference type="ChEBI" id="CHEBI:30413"/>
    </ligand>
    <ligandPart>
        <name>Fe</name>
        <dbReference type="ChEBI" id="CHEBI:18248"/>
    </ligandPart>
</feature>
<keyword evidence="11" id="KW-0812">Transmembrane</keyword>
<evidence type="ECO:0000313" key="13">
    <source>
        <dbReference type="Proteomes" id="UP001383192"/>
    </source>
</evidence>
<dbReference type="GO" id="GO:0016705">
    <property type="term" value="F:oxidoreductase activity, acting on paired donors, with incorporation or reduction of molecular oxygen"/>
    <property type="evidence" value="ECO:0007669"/>
    <property type="project" value="InterPro"/>
</dbReference>
<evidence type="ECO:0008006" key="14">
    <source>
        <dbReference type="Google" id="ProtNLM"/>
    </source>
</evidence>
<keyword evidence="5 9" id="KW-0479">Metal-binding</keyword>
<evidence type="ECO:0000256" key="4">
    <source>
        <dbReference type="ARBA" id="ARBA00022617"/>
    </source>
</evidence>
<comment type="cofactor">
    <cofactor evidence="1 9">
        <name>heme</name>
        <dbReference type="ChEBI" id="CHEBI:30413"/>
    </cofactor>
</comment>
<dbReference type="PROSITE" id="PS00086">
    <property type="entry name" value="CYTOCHROME_P450"/>
    <property type="match status" value="1"/>
</dbReference>
<evidence type="ECO:0000256" key="5">
    <source>
        <dbReference type="ARBA" id="ARBA00022723"/>
    </source>
</evidence>
<dbReference type="InterPro" id="IPR050364">
    <property type="entry name" value="Cytochrome_P450_fung"/>
</dbReference>
<organism evidence="12 13">
    <name type="scientific">Paramarasmius palmivorus</name>
    <dbReference type="NCBI Taxonomy" id="297713"/>
    <lineage>
        <taxon>Eukaryota</taxon>
        <taxon>Fungi</taxon>
        <taxon>Dikarya</taxon>
        <taxon>Basidiomycota</taxon>
        <taxon>Agaricomycotina</taxon>
        <taxon>Agaricomycetes</taxon>
        <taxon>Agaricomycetidae</taxon>
        <taxon>Agaricales</taxon>
        <taxon>Marasmiineae</taxon>
        <taxon>Marasmiaceae</taxon>
        <taxon>Paramarasmius</taxon>
    </lineage>
</organism>
<evidence type="ECO:0000256" key="10">
    <source>
        <dbReference type="RuleBase" id="RU000461"/>
    </source>
</evidence>
<proteinExistence type="inferred from homology"/>
<dbReference type="EMBL" id="JAYKXP010000010">
    <property type="protein sequence ID" value="KAK7053213.1"/>
    <property type="molecule type" value="Genomic_DNA"/>
</dbReference>
<dbReference type="PRINTS" id="PR00463">
    <property type="entry name" value="EP450I"/>
</dbReference>
<evidence type="ECO:0000256" key="9">
    <source>
        <dbReference type="PIRSR" id="PIRSR602401-1"/>
    </source>
</evidence>
<dbReference type="AlphaFoldDB" id="A0AAW0DMR7"/>
<dbReference type="PANTHER" id="PTHR46300:SF7">
    <property type="entry name" value="P450, PUTATIVE (EUROFUNG)-RELATED"/>
    <property type="match status" value="1"/>
</dbReference>
<dbReference type="PANTHER" id="PTHR46300">
    <property type="entry name" value="P450, PUTATIVE (EUROFUNG)-RELATED-RELATED"/>
    <property type="match status" value="1"/>
</dbReference>
<dbReference type="InterPro" id="IPR017972">
    <property type="entry name" value="Cyt_P450_CS"/>
</dbReference>
<dbReference type="InterPro" id="IPR002401">
    <property type="entry name" value="Cyt_P450_E_grp-I"/>
</dbReference>
<keyword evidence="7 9" id="KW-0408">Iron</keyword>
<evidence type="ECO:0000256" key="6">
    <source>
        <dbReference type="ARBA" id="ARBA00023002"/>
    </source>
</evidence>
<evidence type="ECO:0000256" key="3">
    <source>
        <dbReference type="ARBA" id="ARBA00010617"/>
    </source>
</evidence>
<dbReference type="GO" id="GO:0020037">
    <property type="term" value="F:heme binding"/>
    <property type="evidence" value="ECO:0007669"/>
    <property type="project" value="InterPro"/>
</dbReference>
<reference evidence="12 13" key="1">
    <citation type="submission" date="2024-01" db="EMBL/GenBank/DDBJ databases">
        <title>A draft genome for a cacao thread blight-causing isolate of Paramarasmius palmivorus.</title>
        <authorList>
            <person name="Baruah I.K."/>
            <person name="Bukari Y."/>
            <person name="Amoako-Attah I."/>
            <person name="Meinhardt L.W."/>
            <person name="Bailey B.A."/>
            <person name="Cohen S.P."/>
        </authorList>
    </citation>
    <scope>NUCLEOTIDE SEQUENCE [LARGE SCALE GENOMIC DNA]</scope>
    <source>
        <strain evidence="12 13">GH-12</strain>
    </source>
</reference>
<comment type="similarity">
    <text evidence="3 10">Belongs to the cytochrome P450 family.</text>
</comment>
<protein>
    <recommendedName>
        <fullName evidence="14">Cytochrome P450</fullName>
    </recommendedName>
</protein>
<evidence type="ECO:0000256" key="7">
    <source>
        <dbReference type="ARBA" id="ARBA00023004"/>
    </source>
</evidence>
<feature type="transmembrane region" description="Helical" evidence="11">
    <location>
        <begin position="6"/>
        <end position="24"/>
    </location>
</feature>
<evidence type="ECO:0000313" key="12">
    <source>
        <dbReference type="EMBL" id="KAK7053213.1"/>
    </source>
</evidence>
<keyword evidence="6 10" id="KW-0560">Oxidoreductase</keyword>
<keyword evidence="4 9" id="KW-0349">Heme</keyword>
<dbReference type="Gene3D" id="1.10.630.10">
    <property type="entry name" value="Cytochrome P450"/>
    <property type="match status" value="1"/>
</dbReference>
<evidence type="ECO:0000256" key="1">
    <source>
        <dbReference type="ARBA" id="ARBA00001971"/>
    </source>
</evidence>
<dbReference type="SUPFAM" id="SSF48264">
    <property type="entry name" value="Cytochrome P450"/>
    <property type="match status" value="1"/>
</dbReference>
<evidence type="ECO:0000256" key="2">
    <source>
        <dbReference type="ARBA" id="ARBA00005179"/>
    </source>
</evidence>
<keyword evidence="13" id="KW-1185">Reference proteome</keyword>
<evidence type="ECO:0000256" key="8">
    <source>
        <dbReference type="ARBA" id="ARBA00023033"/>
    </source>
</evidence>
<evidence type="ECO:0000256" key="11">
    <source>
        <dbReference type="SAM" id="Phobius"/>
    </source>
</evidence>
<comment type="caution">
    <text evidence="12">The sequence shown here is derived from an EMBL/GenBank/DDBJ whole genome shotgun (WGS) entry which is preliminary data.</text>
</comment>
<dbReference type="InterPro" id="IPR001128">
    <property type="entry name" value="Cyt_P450"/>
</dbReference>
<dbReference type="Proteomes" id="UP001383192">
    <property type="component" value="Unassembled WGS sequence"/>
</dbReference>
<accession>A0AAW0DMR7</accession>
<dbReference type="GO" id="GO:0004497">
    <property type="term" value="F:monooxygenase activity"/>
    <property type="evidence" value="ECO:0007669"/>
    <property type="project" value="UniProtKB-KW"/>
</dbReference>
<dbReference type="InterPro" id="IPR036396">
    <property type="entry name" value="Cyt_P450_sf"/>
</dbReference>
<keyword evidence="8 10" id="KW-0503">Monooxygenase</keyword>
<gene>
    <name evidence="12" type="ORF">VNI00_003832</name>
</gene>
<name>A0AAW0DMR7_9AGAR</name>
<dbReference type="GO" id="GO:0005506">
    <property type="term" value="F:iron ion binding"/>
    <property type="evidence" value="ECO:0007669"/>
    <property type="project" value="InterPro"/>
</dbReference>
<comment type="pathway">
    <text evidence="2">Secondary metabolite biosynthesis.</text>
</comment>
<keyword evidence="11" id="KW-0472">Membrane</keyword>
<sequence>MFTSVGILLSLASFLLYAVLIFRIRSRKGSVLPPGPLGLPIIGNFFDMPRKRPWEVYAKLAKNYESHLLSMELPGVTLIILNDVRTATDLLTKRAAKYSDRPGFSLLNEINSFRMFVLQRYGEQWKNDRKMFKNCFESETFSARRTHGFNAVRRLVTRLLVTHGKDHEQELGLAVGEFILLVTYGILPDGKDDPSIKFPGELITTLSIIQRQSLIVDAFPFLKFLPSWFPGTVNQYHIERGIDLLDKIGGETTIVPSVCSRYLSLISDRGDAEDQLDDIKNVLGTAYMAGMDTVLGILENFVVGMLLYPSVQTKAQYILDSALGDRLPELSDYGTIPYIDALLDEVVRWMPVVPMGLPHALIEDDIYGGYTLPKKAICIANIWAMLQDEETFGPNTNNLSPERFLDVNGHLLANKGDSVDVIFGFGRRSCPGKTMAQEFLWMAIASILTACEICEGKDEDGLPLVGDRPESGPDDGLLVMPPRVKCKIKPRKAMDTEIVQESASMGYY</sequence>
<keyword evidence="11" id="KW-1133">Transmembrane helix</keyword>
<dbReference type="Pfam" id="PF00067">
    <property type="entry name" value="p450"/>
    <property type="match status" value="1"/>
</dbReference>